<keyword evidence="8" id="KW-1185">Reference proteome</keyword>
<accession>A0ABU5K8V0</accession>
<dbReference type="SMART" id="SM00490">
    <property type="entry name" value="HELICc"/>
    <property type="match status" value="1"/>
</dbReference>
<dbReference type="Pfam" id="PF00270">
    <property type="entry name" value="DEAD"/>
    <property type="match status" value="1"/>
</dbReference>
<feature type="domain" description="Helicase ATP-binding" evidence="5">
    <location>
        <begin position="88"/>
        <end position="265"/>
    </location>
</feature>
<evidence type="ECO:0000256" key="1">
    <source>
        <dbReference type="ARBA" id="ARBA00022741"/>
    </source>
</evidence>
<reference evidence="7 8" key="1">
    <citation type="submission" date="2023-11" db="EMBL/GenBank/DDBJ databases">
        <title>Novel species in genus Nocardioides.</title>
        <authorList>
            <person name="Zhou H."/>
        </authorList>
    </citation>
    <scope>NUCLEOTIDE SEQUENCE [LARGE SCALE GENOMIC DNA]</scope>
    <source>
        <strain evidence="7 8">S-58</strain>
    </source>
</reference>
<name>A0ABU5K8V0_9ACTN</name>
<dbReference type="SMART" id="SM00487">
    <property type="entry name" value="DEXDc"/>
    <property type="match status" value="1"/>
</dbReference>
<evidence type="ECO:0000256" key="4">
    <source>
        <dbReference type="ARBA" id="ARBA00022840"/>
    </source>
</evidence>
<dbReference type="InterPro" id="IPR001650">
    <property type="entry name" value="Helicase_C-like"/>
</dbReference>
<keyword evidence="3 7" id="KW-0347">Helicase</keyword>
<dbReference type="InterPro" id="IPR038718">
    <property type="entry name" value="SNF2-like_sf"/>
</dbReference>
<feature type="domain" description="Helicase C-terminal" evidence="6">
    <location>
        <begin position="444"/>
        <end position="617"/>
    </location>
</feature>
<dbReference type="InterPro" id="IPR049730">
    <property type="entry name" value="SNF2/RAD54-like_C"/>
</dbReference>
<dbReference type="Gene3D" id="3.40.50.300">
    <property type="entry name" value="P-loop containing nucleotide triphosphate hydrolases"/>
    <property type="match status" value="1"/>
</dbReference>
<dbReference type="Gene3D" id="3.40.50.10810">
    <property type="entry name" value="Tandem AAA-ATPase domain"/>
    <property type="match status" value="1"/>
</dbReference>
<organism evidence="7 8">
    <name type="scientific">Nocardioides renjunii</name>
    <dbReference type="NCBI Taxonomy" id="3095075"/>
    <lineage>
        <taxon>Bacteria</taxon>
        <taxon>Bacillati</taxon>
        <taxon>Actinomycetota</taxon>
        <taxon>Actinomycetes</taxon>
        <taxon>Propionibacteriales</taxon>
        <taxon>Nocardioidaceae</taxon>
        <taxon>Nocardioides</taxon>
    </lineage>
</organism>
<evidence type="ECO:0000256" key="2">
    <source>
        <dbReference type="ARBA" id="ARBA00022801"/>
    </source>
</evidence>
<keyword evidence="2" id="KW-0378">Hydrolase</keyword>
<keyword evidence="1" id="KW-0547">Nucleotide-binding</keyword>
<dbReference type="CDD" id="cd18793">
    <property type="entry name" value="SF2_C_SNF"/>
    <property type="match status" value="1"/>
</dbReference>
<evidence type="ECO:0000259" key="6">
    <source>
        <dbReference type="PROSITE" id="PS51194"/>
    </source>
</evidence>
<keyword evidence="4" id="KW-0067">ATP-binding</keyword>
<dbReference type="InterPro" id="IPR057342">
    <property type="entry name" value="DEXDc_RapA"/>
</dbReference>
<comment type="caution">
    <text evidence="7">The sequence shown here is derived from an EMBL/GenBank/DDBJ whole genome shotgun (WGS) entry which is preliminary data.</text>
</comment>
<dbReference type="PANTHER" id="PTHR45766:SF6">
    <property type="entry name" value="SWI_SNF-RELATED MATRIX-ASSOCIATED ACTIN-DEPENDENT REGULATOR OF CHROMATIN SUBFAMILY A-LIKE PROTEIN 1"/>
    <property type="match status" value="1"/>
</dbReference>
<dbReference type="EMBL" id="JAXQPW010000001">
    <property type="protein sequence ID" value="MDZ5661394.1"/>
    <property type="molecule type" value="Genomic_DNA"/>
</dbReference>
<gene>
    <name evidence="7" type="ORF">SFC79_06410</name>
</gene>
<dbReference type="GO" id="GO:0004386">
    <property type="term" value="F:helicase activity"/>
    <property type="evidence" value="ECO:0007669"/>
    <property type="project" value="UniProtKB-KW"/>
</dbReference>
<evidence type="ECO:0000313" key="7">
    <source>
        <dbReference type="EMBL" id="MDZ5661394.1"/>
    </source>
</evidence>
<evidence type="ECO:0000256" key="3">
    <source>
        <dbReference type="ARBA" id="ARBA00022806"/>
    </source>
</evidence>
<dbReference type="CDD" id="cd18011">
    <property type="entry name" value="DEXDc_RapA"/>
    <property type="match status" value="1"/>
</dbReference>
<dbReference type="InterPro" id="IPR011545">
    <property type="entry name" value="DEAD/DEAH_box_helicase_dom"/>
</dbReference>
<sequence length="930" mass="100822">MLPGTTPEFLLLQPLGGGSADVVGVFPDEGVELAQFPRPLASDLGDSTSTALLRTALRVGFAASAGPFRSLAGIAVSPRSYQYVPLLLALRQDVVRLLIADDVGIGKTIEAGLIAAELLAQGTVQRMAVLCSPALAEQWQRELSAKFGIDAVLLLTSTVKGLERGLMMNESVFDRHPHVIVSTDFIKSDRRRHDFLQRCPELVIVDEAHNCVAGSGQGQRSRHQRYELLRDLAADSKRHLVLATATPHSGDEEAFINLVGLCNPELRTTDLSTETGRRLLARHFVQRRRGDIRSYLDEDTPFPKDRLTLDVPYALAPAYRDLFDDVLAYAREQVRRDDGDAKGRVRWWSVLALLRALASSPRAAEATLRTRAANIDAGTVQEADALGRAAVLDAGDDEALEGIDTTPGAIVDEDDISTTTADRRRLLEFARRATELDGPDQDRKLAALVKQVKELLKGGDQPIVFCRFIDTAHYVAEHLAAALKKKATVISVTGELPPAERERRVTELTATDGDHVLVATDCLSEGVNLQEGFSAVVHYDLCWNPTRHEQREGRVDRYLQRRDVVRAITLYGEDNGIDGIVLDVLIRRHRAIAKATGVAVPVPGDGQGLIDALAEGLLLRGEDTRDQLLLDLDLDTRSRDLEQAWTSAAEKEKASRARYAQNTIQPEEVAAEVDEVRAALGSHGDLRGFLDATFGALGSTVTATDDGFTAVTATLPLGARTSLPTGLLDPLPFHEDPPAARGHAVVARTDAAVQALARYVLESALDPTVPAADRPARRAGVVRTDAVTTRTTVLLLRLRFHLTLPTPAGPRQRVAEDACVLAFEGPPSEAVWLADDRAEQLLAARPTDNVPEGIAHGWMDGVLAELDHLTPQLDAVADARAERLLSAHLRARSGASREAQSSRRGLTVTAQHPADILSVQLLMPVAVGAR</sequence>
<evidence type="ECO:0000313" key="8">
    <source>
        <dbReference type="Proteomes" id="UP001291999"/>
    </source>
</evidence>
<evidence type="ECO:0000259" key="5">
    <source>
        <dbReference type="PROSITE" id="PS51192"/>
    </source>
</evidence>
<dbReference type="PROSITE" id="PS51192">
    <property type="entry name" value="HELICASE_ATP_BIND_1"/>
    <property type="match status" value="1"/>
</dbReference>
<dbReference type="PANTHER" id="PTHR45766">
    <property type="entry name" value="DNA ANNEALING HELICASE AND ENDONUCLEASE ZRANB3 FAMILY MEMBER"/>
    <property type="match status" value="1"/>
</dbReference>
<dbReference type="PROSITE" id="PS51194">
    <property type="entry name" value="HELICASE_CTER"/>
    <property type="match status" value="1"/>
</dbReference>
<dbReference type="Pfam" id="PF00271">
    <property type="entry name" value="Helicase_C"/>
    <property type="match status" value="1"/>
</dbReference>
<dbReference type="Proteomes" id="UP001291999">
    <property type="component" value="Unassembled WGS sequence"/>
</dbReference>
<dbReference type="RefSeq" id="WP_322423677.1">
    <property type="nucleotide sequence ID" value="NZ_JAXQPW010000001.1"/>
</dbReference>
<protein>
    <submittedName>
        <fullName evidence="7">Helicase-related protein</fullName>
    </submittedName>
</protein>
<proteinExistence type="predicted"/>
<dbReference type="InterPro" id="IPR027417">
    <property type="entry name" value="P-loop_NTPase"/>
</dbReference>
<dbReference type="SUPFAM" id="SSF52540">
    <property type="entry name" value="P-loop containing nucleoside triphosphate hydrolases"/>
    <property type="match status" value="1"/>
</dbReference>
<dbReference type="InterPro" id="IPR014001">
    <property type="entry name" value="Helicase_ATP-bd"/>
</dbReference>